<keyword evidence="3 7" id="KW-0812">Transmembrane</keyword>
<feature type="compositionally biased region" description="Basic and acidic residues" evidence="6">
    <location>
        <begin position="412"/>
        <end position="432"/>
    </location>
</feature>
<evidence type="ECO:0000256" key="5">
    <source>
        <dbReference type="ARBA" id="ARBA00023136"/>
    </source>
</evidence>
<feature type="region of interest" description="Disordered" evidence="6">
    <location>
        <begin position="382"/>
        <end position="432"/>
    </location>
</feature>
<feature type="domain" description="Phosphatidic acid phosphatase type 2/haloperoxidase" evidence="8">
    <location>
        <begin position="150"/>
        <end position="299"/>
    </location>
</feature>
<evidence type="ECO:0000256" key="3">
    <source>
        <dbReference type="ARBA" id="ARBA00022692"/>
    </source>
</evidence>
<comment type="subcellular location">
    <subcellularLocation>
        <location evidence="1">Membrane</location>
        <topology evidence="1">Multi-pass membrane protein</topology>
    </subcellularLocation>
</comment>
<dbReference type="InterPro" id="IPR000326">
    <property type="entry name" value="PAP2/HPO"/>
</dbReference>
<dbReference type="SMART" id="SM00014">
    <property type="entry name" value="acidPPc"/>
    <property type="match status" value="1"/>
</dbReference>
<feature type="transmembrane region" description="Helical" evidence="7">
    <location>
        <begin position="147"/>
        <end position="170"/>
    </location>
</feature>
<dbReference type="InterPro" id="IPR036938">
    <property type="entry name" value="PAP2/HPO_sf"/>
</dbReference>
<sequence length="432" mass="46844">MPFFKRQRPSTTSDDAATTSTAPVTHNGHHDHGHHDHPAAGKHAWHTDGSLNKRPPFGQWLKSTWPDILTMFCMGLIGLGVYEAHPAPSRSFPVYFENGEVVYPEFAYPLRNEIVPIWAAALLAVLVPIAVFLIMQIRIRSFWDLNNATIGLLYSVITAAVFQVFLKWLIGGLRPHFLDVCKPNVPLNGLNTGNGLRNIMYDRTICTGDQDEIDDSLESFPSGHTTAAFGGFVYLSLYLNAKLKVAANYHPAMWKLIAIMAPLLGATLIGGALTIDEYHNWYDVLAGAIIGTMMSFVSYRMVYASTWDFRFNHIPLRREVPFTYGAGPASDLFAGFHDTMWTRQVGWGAPEAWSSYGGAPFDASAVGGFAAGGGAAAATGVMGGSPTTGHHGHGVGNGHGAGYPTGTAGTRHSVDRRPVPPSKEGRAPEHMV</sequence>
<reference evidence="9 10" key="1">
    <citation type="submission" date="2024-02" db="EMBL/GenBank/DDBJ databases">
        <title>De novo assembly and annotation of 12 fungi associated with fruit tree decline syndrome in Ontario, Canada.</title>
        <authorList>
            <person name="Sulman M."/>
            <person name="Ellouze W."/>
            <person name="Ilyukhin E."/>
        </authorList>
    </citation>
    <scope>NUCLEOTIDE SEQUENCE [LARGE SCALE GENOMIC DNA]</scope>
    <source>
        <strain evidence="9 10">FDS-637</strain>
    </source>
</reference>
<evidence type="ECO:0000256" key="4">
    <source>
        <dbReference type="ARBA" id="ARBA00022989"/>
    </source>
</evidence>
<evidence type="ECO:0000259" key="8">
    <source>
        <dbReference type="SMART" id="SM00014"/>
    </source>
</evidence>
<evidence type="ECO:0000313" key="10">
    <source>
        <dbReference type="Proteomes" id="UP001430584"/>
    </source>
</evidence>
<evidence type="ECO:0000313" key="9">
    <source>
        <dbReference type="EMBL" id="KAL0256678.1"/>
    </source>
</evidence>
<feature type="compositionally biased region" description="Basic and acidic residues" evidence="6">
    <location>
        <begin position="28"/>
        <end position="39"/>
    </location>
</feature>
<feature type="transmembrane region" description="Helical" evidence="7">
    <location>
        <begin position="223"/>
        <end position="241"/>
    </location>
</feature>
<accession>A0ABR3C7S8</accession>
<feature type="transmembrane region" description="Helical" evidence="7">
    <location>
        <begin position="253"/>
        <end position="275"/>
    </location>
</feature>
<proteinExistence type="inferred from homology"/>
<protein>
    <recommendedName>
        <fullName evidence="8">Phosphatidic acid phosphatase type 2/haloperoxidase domain-containing protein</fullName>
    </recommendedName>
</protein>
<name>A0ABR3C7S8_9PEZI</name>
<dbReference type="Pfam" id="PF01569">
    <property type="entry name" value="PAP2"/>
    <property type="match status" value="1"/>
</dbReference>
<dbReference type="Gene3D" id="1.20.144.10">
    <property type="entry name" value="Phosphatidic acid phosphatase type 2/haloperoxidase"/>
    <property type="match status" value="1"/>
</dbReference>
<evidence type="ECO:0000256" key="6">
    <source>
        <dbReference type="SAM" id="MobiDB-lite"/>
    </source>
</evidence>
<dbReference type="SUPFAM" id="SSF48317">
    <property type="entry name" value="Acid phosphatase/Vanadium-dependent haloperoxidase"/>
    <property type="match status" value="1"/>
</dbReference>
<dbReference type="PANTHER" id="PTHR10165">
    <property type="entry name" value="LIPID PHOSPHATE PHOSPHATASE"/>
    <property type="match status" value="1"/>
</dbReference>
<keyword evidence="5 7" id="KW-0472">Membrane</keyword>
<organism evidence="9 10">
    <name type="scientific">Diplodia seriata</name>
    <dbReference type="NCBI Taxonomy" id="420778"/>
    <lineage>
        <taxon>Eukaryota</taxon>
        <taxon>Fungi</taxon>
        <taxon>Dikarya</taxon>
        <taxon>Ascomycota</taxon>
        <taxon>Pezizomycotina</taxon>
        <taxon>Dothideomycetes</taxon>
        <taxon>Dothideomycetes incertae sedis</taxon>
        <taxon>Botryosphaeriales</taxon>
        <taxon>Botryosphaeriaceae</taxon>
        <taxon>Diplodia</taxon>
    </lineage>
</organism>
<feature type="compositionally biased region" description="Gly residues" evidence="6">
    <location>
        <begin position="394"/>
        <end position="403"/>
    </location>
</feature>
<dbReference type="PANTHER" id="PTHR10165:SF84">
    <property type="entry name" value="PHOSPHATIDIC ACID PHOSPHATASE BETA"/>
    <property type="match status" value="1"/>
</dbReference>
<dbReference type="EMBL" id="JAJVCZ030000009">
    <property type="protein sequence ID" value="KAL0256678.1"/>
    <property type="molecule type" value="Genomic_DNA"/>
</dbReference>
<dbReference type="Proteomes" id="UP001430584">
    <property type="component" value="Unassembled WGS sequence"/>
</dbReference>
<dbReference type="GeneID" id="92013159"/>
<keyword evidence="4 7" id="KW-1133">Transmembrane helix</keyword>
<comment type="similarity">
    <text evidence="2">Belongs to the PA-phosphatase related phosphoesterase family.</text>
</comment>
<feature type="transmembrane region" description="Helical" evidence="7">
    <location>
        <begin position="281"/>
        <end position="302"/>
    </location>
</feature>
<dbReference type="RefSeq" id="XP_066629707.1">
    <property type="nucleotide sequence ID" value="XM_066780478.1"/>
</dbReference>
<feature type="region of interest" description="Disordered" evidence="6">
    <location>
        <begin position="1"/>
        <end position="45"/>
    </location>
</feature>
<feature type="compositionally biased region" description="Low complexity" evidence="6">
    <location>
        <begin position="10"/>
        <end position="22"/>
    </location>
</feature>
<evidence type="ECO:0000256" key="1">
    <source>
        <dbReference type="ARBA" id="ARBA00004141"/>
    </source>
</evidence>
<dbReference type="InterPro" id="IPR043216">
    <property type="entry name" value="PAP-like"/>
</dbReference>
<feature type="transmembrane region" description="Helical" evidence="7">
    <location>
        <begin position="114"/>
        <end position="135"/>
    </location>
</feature>
<gene>
    <name evidence="9" type="ORF">SLS55_009074</name>
</gene>
<dbReference type="CDD" id="cd03390">
    <property type="entry name" value="PAP2_containing_1_like"/>
    <property type="match status" value="1"/>
</dbReference>
<comment type="caution">
    <text evidence="9">The sequence shown here is derived from an EMBL/GenBank/DDBJ whole genome shotgun (WGS) entry which is preliminary data.</text>
</comment>
<evidence type="ECO:0000256" key="2">
    <source>
        <dbReference type="ARBA" id="ARBA00008816"/>
    </source>
</evidence>
<keyword evidence="10" id="KW-1185">Reference proteome</keyword>
<evidence type="ECO:0000256" key="7">
    <source>
        <dbReference type="SAM" id="Phobius"/>
    </source>
</evidence>